<keyword evidence="5" id="KW-1185">Reference proteome</keyword>
<feature type="region of interest" description="Disordered" evidence="2">
    <location>
        <begin position="191"/>
        <end position="220"/>
    </location>
</feature>
<sequence>MHVFSDGIRNQRKKMAHFSKSPSTVMLEQLYEMRKSMVQDKSGGQTLAKKKNGRDSTDKNTTTSSQTTLSESDLIQSVKLSSSATSELRLSCDLSEPVASDDDDFEEDDTADDVNRFSFLQTEEDSPRCANTIEQQEKYDMLYSQKQLSETDLILNAKLTDDGTQKTVISSEKLASGADEPRWNWLNLPGEEDGCKTPVNSDDGLPNAGAVPRSAPSPAQSDLLELTNDLSTDADFKHLITEVVVKLDDCYMEEILSIFKGLLADLTTPAQVLSRLQRFRLFSRDNLHLLQALIMRLDDTDLYLHAVRYIRHRHDTVYFYPELDTLPRGFGVIRCLVSGRDFTRLSREDLELVRFKVTSVLFLGAKDAYIVGIEPGPRVSVSLMLPERYVQEVAEMAREGLPELSLAGIEAVQVGCRTFETLGKDAMVSAVGHDHVKFLSVYQQLRDRTKRLEERDREVAELREEAQFMQLELGTLGAELEMLTQRALHESIGCNPPRRLARPDRHTKPRRHRTWSFPLPDRDGDRGYRGVTLQTAVSSLPFGDRVQYDRILPNLGKVHYKGKEIVPSKGNCSSDDKLCIENKDLENTTGVDSLAVFDPTVKKIAETNIIMSEIQGLIDELAFVQAFMKRD</sequence>
<reference evidence="4" key="1">
    <citation type="submission" date="2022-11" db="EMBL/GenBank/DDBJ databases">
        <title>Centuries of genome instability and evolution in soft-shell clam transmissible cancer (bioRxiv).</title>
        <authorList>
            <person name="Hart S.F.M."/>
            <person name="Yonemitsu M.A."/>
            <person name="Giersch R.M."/>
            <person name="Beal B.F."/>
            <person name="Arriagada G."/>
            <person name="Davis B.W."/>
            <person name="Ostrander E.A."/>
            <person name="Goff S.P."/>
            <person name="Metzger M.J."/>
        </authorList>
    </citation>
    <scope>NUCLEOTIDE SEQUENCE</scope>
    <source>
        <strain evidence="4">MELC-2E11</strain>
        <tissue evidence="4">Siphon/mantle</tissue>
    </source>
</reference>
<gene>
    <name evidence="4" type="ORF">MAR_001230</name>
</gene>
<name>A0ABY7FEF7_MYAAR</name>
<proteinExistence type="predicted"/>
<feature type="region of interest" description="Disordered" evidence="2">
    <location>
        <begin position="494"/>
        <end position="519"/>
    </location>
</feature>
<keyword evidence="1" id="KW-0175">Coiled coil</keyword>
<feature type="coiled-coil region" evidence="1">
    <location>
        <begin position="445"/>
        <end position="479"/>
    </location>
</feature>
<evidence type="ECO:0000256" key="1">
    <source>
        <dbReference type="SAM" id="Coils"/>
    </source>
</evidence>
<evidence type="ECO:0000313" key="5">
    <source>
        <dbReference type="Proteomes" id="UP001164746"/>
    </source>
</evidence>
<organism evidence="4 5">
    <name type="scientific">Mya arenaria</name>
    <name type="common">Soft-shell clam</name>
    <dbReference type="NCBI Taxonomy" id="6604"/>
    <lineage>
        <taxon>Eukaryota</taxon>
        <taxon>Metazoa</taxon>
        <taxon>Spiralia</taxon>
        <taxon>Lophotrochozoa</taxon>
        <taxon>Mollusca</taxon>
        <taxon>Bivalvia</taxon>
        <taxon>Autobranchia</taxon>
        <taxon>Heteroconchia</taxon>
        <taxon>Euheterodonta</taxon>
        <taxon>Imparidentia</taxon>
        <taxon>Neoheterodontei</taxon>
        <taxon>Myida</taxon>
        <taxon>Myoidea</taxon>
        <taxon>Myidae</taxon>
        <taxon>Mya</taxon>
    </lineage>
</organism>
<dbReference type="EMBL" id="CP111022">
    <property type="protein sequence ID" value="WAR19392.1"/>
    <property type="molecule type" value="Genomic_DNA"/>
</dbReference>
<dbReference type="Proteomes" id="UP001164746">
    <property type="component" value="Chromosome 11"/>
</dbReference>
<evidence type="ECO:0000259" key="3">
    <source>
        <dbReference type="PROSITE" id="PS50168"/>
    </source>
</evidence>
<dbReference type="InterPro" id="IPR001875">
    <property type="entry name" value="DED_dom"/>
</dbReference>
<feature type="region of interest" description="Disordered" evidence="2">
    <location>
        <begin position="37"/>
        <end position="71"/>
    </location>
</feature>
<feature type="domain" description="DED" evidence="3">
    <location>
        <begin position="235"/>
        <end position="308"/>
    </location>
</feature>
<protein>
    <recommendedName>
        <fullName evidence="3">DED domain-containing protein</fullName>
    </recommendedName>
</protein>
<evidence type="ECO:0000313" key="4">
    <source>
        <dbReference type="EMBL" id="WAR19392.1"/>
    </source>
</evidence>
<feature type="region of interest" description="Disordered" evidence="2">
    <location>
        <begin position="1"/>
        <end position="21"/>
    </location>
</feature>
<accession>A0ABY7FEF7</accession>
<dbReference type="PROSITE" id="PS50168">
    <property type="entry name" value="DED"/>
    <property type="match status" value="1"/>
</dbReference>
<evidence type="ECO:0000256" key="2">
    <source>
        <dbReference type="SAM" id="MobiDB-lite"/>
    </source>
</evidence>
<feature type="compositionally biased region" description="Low complexity" evidence="2">
    <location>
        <begin position="59"/>
        <end position="71"/>
    </location>
</feature>